<evidence type="ECO:0000256" key="1">
    <source>
        <dbReference type="SAM" id="MobiDB-lite"/>
    </source>
</evidence>
<keyword evidence="9" id="KW-1185">Reference proteome</keyword>
<evidence type="ECO:0000259" key="6">
    <source>
        <dbReference type="Pfam" id="PF25248"/>
    </source>
</evidence>
<feature type="domain" description="CFAP65 eight Ig-like" evidence="6">
    <location>
        <begin position="894"/>
        <end position="994"/>
    </location>
</feature>
<evidence type="ECO:0000259" key="4">
    <source>
        <dbReference type="Pfam" id="PF24798"/>
    </source>
</evidence>
<dbReference type="InterPro" id="IPR056305">
    <property type="entry name" value="Ig_CFAP65_10th"/>
</dbReference>
<feature type="domain" description="CFAP65-like ninth Ig-like" evidence="5">
    <location>
        <begin position="1020"/>
        <end position="1201"/>
    </location>
</feature>
<proteinExistence type="predicted"/>
<feature type="domain" description="CFAP65 tenth Ig-like" evidence="2">
    <location>
        <begin position="1204"/>
        <end position="1323"/>
    </location>
</feature>
<evidence type="ECO:0000259" key="5">
    <source>
        <dbReference type="Pfam" id="PF24816"/>
    </source>
</evidence>
<evidence type="ECO:0000259" key="3">
    <source>
        <dbReference type="Pfam" id="PF24507"/>
    </source>
</evidence>
<dbReference type="InterPro" id="IPR056344">
    <property type="entry name" value="Ig_CFAP65-like_9th"/>
</dbReference>
<feature type="domain" description="CFAP74 fourth Ig-like" evidence="4">
    <location>
        <begin position="147"/>
        <end position="229"/>
    </location>
</feature>
<dbReference type="GO" id="GO:0005737">
    <property type="term" value="C:cytoplasm"/>
    <property type="evidence" value="ECO:0007669"/>
    <property type="project" value="UniProtKB-SubCell"/>
</dbReference>
<dbReference type="GO" id="GO:0031514">
    <property type="term" value="C:motile cilium"/>
    <property type="evidence" value="ECO:0007669"/>
    <property type="project" value="UniProtKB-SubCell"/>
</dbReference>
<protein>
    <recommendedName>
        <fullName evidence="10">Coiled-coil domain-containing protein 108</fullName>
    </recommendedName>
</protein>
<dbReference type="Pfam" id="PF24291">
    <property type="entry name" value="Ig_CFAP65"/>
    <property type="match status" value="1"/>
</dbReference>
<dbReference type="Pfam" id="PF24507">
    <property type="entry name" value="Ig_CFAP65_4th"/>
    <property type="match status" value="1"/>
</dbReference>
<dbReference type="InterPro" id="IPR057467">
    <property type="entry name" value="Ig_CFAP65_8th"/>
</dbReference>
<dbReference type="InterPro" id="IPR057470">
    <property type="entry name" value="Ig_CFAP65_7th"/>
</dbReference>
<feature type="domain" description="CFAP65 fourth Ig-like" evidence="3">
    <location>
        <begin position="376"/>
        <end position="468"/>
    </location>
</feature>
<dbReference type="Pfam" id="PF24816">
    <property type="entry name" value="Ig_CFAP65__9th"/>
    <property type="match status" value="1"/>
</dbReference>
<dbReference type="Proteomes" id="UP001159428">
    <property type="component" value="Unassembled WGS sequence"/>
</dbReference>
<evidence type="ECO:0000313" key="9">
    <source>
        <dbReference type="Proteomes" id="UP001159428"/>
    </source>
</evidence>
<dbReference type="InterPro" id="IPR052614">
    <property type="entry name" value="CFAP65"/>
</dbReference>
<organism evidence="8 9">
    <name type="scientific">Pocillopora meandrina</name>
    <dbReference type="NCBI Taxonomy" id="46732"/>
    <lineage>
        <taxon>Eukaryota</taxon>
        <taxon>Metazoa</taxon>
        <taxon>Cnidaria</taxon>
        <taxon>Anthozoa</taxon>
        <taxon>Hexacorallia</taxon>
        <taxon>Scleractinia</taxon>
        <taxon>Astrocoeniina</taxon>
        <taxon>Pocilloporidae</taxon>
        <taxon>Pocillopora</taxon>
    </lineage>
</organism>
<evidence type="ECO:0000313" key="8">
    <source>
        <dbReference type="EMBL" id="CAH3134630.1"/>
    </source>
</evidence>
<dbReference type="PANTHER" id="PTHR46127:SF1">
    <property type="entry name" value="CILIA- AND FLAGELLA-ASSOCIATED PROTEIN 65"/>
    <property type="match status" value="1"/>
</dbReference>
<evidence type="ECO:0008006" key="10">
    <source>
        <dbReference type="Google" id="ProtNLM"/>
    </source>
</evidence>
<comment type="caution">
    <text evidence="8">The sequence shown here is derived from an EMBL/GenBank/DDBJ whole genome shotgun (WGS) entry which is preliminary data.</text>
</comment>
<feature type="domain" description="CFAP65 seventh Ig-like" evidence="7">
    <location>
        <begin position="787"/>
        <end position="878"/>
    </location>
</feature>
<feature type="compositionally biased region" description="Basic residues" evidence="1">
    <location>
        <begin position="1470"/>
        <end position="1481"/>
    </location>
</feature>
<dbReference type="InterPro" id="IPR058536">
    <property type="entry name" value="Ig_CFAP65_4th"/>
</dbReference>
<dbReference type="Pfam" id="PF24771">
    <property type="entry name" value="Ig_CFAP74_1st"/>
    <property type="match status" value="1"/>
</dbReference>
<feature type="region of interest" description="Disordered" evidence="1">
    <location>
        <begin position="1465"/>
        <end position="1532"/>
    </location>
</feature>
<dbReference type="Pfam" id="PF24798">
    <property type="entry name" value="Ig-CFAP74_4th"/>
    <property type="match status" value="1"/>
</dbReference>
<dbReference type="InterPro" id="IPR013783">
    <property type="entry name" value="Ig-like_fold"/>
</dbReference>
<evidence type="ECO:0000259" key="2">
    <source>
        <dbReference type="Pfam" id="PF24291"/>
    </source>
</evidence>
<accession>A0AAU9X306</accession>
<gene>
    <name evidence="8" type="ORF">PMEA_00015551</name>
</gene>
<evidence type="ECO:0000259" key="7">
    <source>
        <dbReference type="Pfam" id="PF25249"/>
    </source>
</evidence>
<dbReference type="InterPro" id="IPR056310">
    <property type="entry name" value="Ig-CFAP74_4th"/>
</dbReference>
<reference evidence="8 9" key="1">
    <citation type="submission" date="2022-05" db="EMBL/GenBank/DDBJ databases">
        <authorList>
            <consortium name="Genoscope - CEA"/>
            <person name="William W."/>
        </authorList>
    </citation>
    <scope>NUCLEOTIDE SEQUENCE [LARGE SCALE GENOMIC DNA]</scope>
</reference>
<dbReference type="Pfam" id="PF25248">
    <property type="entry name" value="Ig_CFAP65_8th"/>
    <property type="match status" value="1"/>
</dbReference>
<name>A0AAU9X306_9CNID</name>
<dbReference type="EMBL" id="CALNXJ010000028">
    <property type="protein sequence ID" value="CAH3134630.1"/>
    <property type="molecule type" value="Genomic_DNA"/>
</dbReference>
<dbReference type="PANTHER" id="PTHR46127">
    <property type="entry name" value="CILIA- AND FLAGELLA-ASSOCIATED PROTEIN 65"/>
    <property type="match status" value="1"/>
</dbReference>
<dbReference type="Gene3D" id="2.60.40.10">
    <property type="entry name" value="Immunoglobulins"/>
    <property type="match status" value="11"/>
</dbReference>
<dbReference type="Pfam" id="PF25249">
    <property type="entry name" value="Ig_CFAP65_7th"/>
    <property type="match status" value="1"/>
</dbReference>
<sequence>MLAAEVKCSKRPGASYAKYGNFVTTGVIFFTMPVQTERSVNHFGIEVANSITWQGWEPGGEYTQQIVLKNVQIKTKKLHYKSPSSRFFTTLYPKPIVLSSGTSFTLPVTFRPLEKGHYEDCIEFETNEGIFSVPMKAVLPKADIAVPESLKFNMCAVKDCVQVVFQITNTSELVTNFHWKVLEPFSIVPESGTLSPQTSCNIKATFSPKAALVYEGTAVCSYSAEQKVPFTKHVRLEGIGKFPHLVASISRQTKNTPSTEFTTKDELDLNFGEVPVQTTAVKWIELHNFSPVNAPYQVLQPSSTFNMDMVFSCSHYHGVVPAESTIKLKVSFTPQNPGFHSVDYLEVIALGATNCSVIKCKGIGKGPEVVLDCDYLDMGVVESGKFSAKSFKVVNNSDVPAAFQFMIDCNQSVFKLEATCGLLPGNSSQVIIIHFSPTNPINYYRRLTCLVQNQDPLYVDLFGTCHTEQVKPAVLQKKHLDRYHIHVGRGFSKISPEQLNEDLRTNKLQLDEEGALMALEHSTSSRELLPSVHELSPMEEFFCHASVGETTAIVPHVSLDVHHTDFGQLLDPKAVEQKTVNITNHTKGKITCMWMKDTKGIFSVSPDEADILPLKTASFRVTFRPNAANQFFSADLECYAFYKSMRDYRLVEDTTLCPPWCLSLSATGHTFAMGTETFIPRSQWDVKQLVFPATTVDGMSYRTLLLSNNGQNPIHFAFDDDPSGEFTCRPRTGLLTDKYQLIIFKMAPTEAKAFRCTVNCKLNDANKFTQEINLVGSAEIPSLKLNNQGTVYFKPTCLGTASTRLFEVKNTSRIPLRFSWKIPGPHFKSLSIDPSDGVILPNETQAHTFSFKPHEEEKYVIKTKLSVKGLQPESQQQAQEDKSYLVRVIGEGSLGEIVCLEEAMTFGDIVVGSSASQELTIHNNSDCSLHYNLLIDQEILGPYDDEQIARDVLAMEISNQNGIIPARTSQKITATAYPSRRVSYKFKLFYELLSICDGGKPLMTCPKRQLAELQCQGVYPTLSVTDVRCLGSGKAYSKVQIWNLLSLDSLNECLEADPSPSELLYAAVTRHSTRRRVPVNTRAIMDLNFGAAPLNGDPCVVHLNLQNTGTVPAEWAFLYPSDLQLELEYWAETGEYDEDELHEMQVMDNKLFSIEPRRGKLLAGECHTVTLTYSHSFIGTNKLPVLFKVMRGREILLNFIGVTVDPDSYYVHFASTRHLFEPVPVGGTSPPVQVYELYNGGSRVVKYELDMEPLAQVQAQNYGCRIFECLNPSGEIPPGCAALIYWQFAPLEARTYMVDIPVRIIGGETVLVTFTGVGYDQRIMGETLPIRDVASNTVPDKQVVQVPKQLAYLSVECIPFGDVPLYTMSRCMFFLTNTSQDHIISFRWVSALDQVVMIEPDHGFLKPQQNVLLKVSFFSCGTPSLYDMDIICEIVDETEMAEYNQLLIDWTNMKEEKQYTFTITEDNIKRPHSGPHLKSISHPHQPVSHSEGDLKKYQALPPIGSPKETKRKKTSNCDRQETPPQPVPPDSFLLHLGITARTHAIGEYYSNFPSAINKFMIDQHYVLSQGTGDKEREELSALVSCSRHEIGIIQDVLSVIFRGLLDDDNFYQRMNEINQEPVPYFRQLCETQYTASSRPSSASSQSSDQSLVDGEFGGDLEQIPFNRQAVVDQNTEERVMSRTHQIIQHNSESSLSIADRLTDADRDHESSTVQRQAVRRLPEFESLVESVLENSILNLLTEANCGEVNLTLRSRVIALPPNRANKSTR</sequence>